<dbReference type="AlphaFoldDB" id="A0A094QC05"/>
<dbReference type="Pfam" id="PF07332">
    <property type="entry name" value="Phage_holin_3_6"/>
    <property type="match status" value="1"/>
</dbReference>
<comment type="caution">
    <text evidence="2">The sequence shown here is derived from an EMBL/GenBank/DDBJ whole genome shotgun (WGS) entry which is preliminary data.</text>
</comment>
<proteinExistence type="predicted"/>
<protein>
    <recommendedName>
        <fullName evidence="3">Phage holin family protein</fullName>
    </recommendedName>
</protein>
<feature type="transmembrane region" description="Helical" evidence="1">
    <location>
        <begin position="78"/>
        <end position="101"/>
    </location>
</feature>
<evidence type="ECO:0000256" key="1">
    <source>
        <dbReference type="SAM" id="Phobius"/>
    </source>
</evidence>
<name>A0A094QC05_9ZZZZ</name>
<keyword evidence="1" id="KW-1133">Transmembrane helix</keyword>
<feature type="transmembrane region" description="Helical" evidence="1">
    <location>
        <begin position="42"/>
        <end position="72"/>
    </location>
</feature>
<gene>
    <name evidence="2" type="ORF">GM51_4885</name>
</gene>
<organism evidence="2">
    <name type="scientific">freshwater metagenome</name>
    <dbReference type="NCBI Taxonomy" id="449393"/>
    <lineage>
        <taxon>unclassified sequences</taxon>
        <taxon>metagenomes</taxon>
        <taxon>ecological metagenomes</taxon>
    </lineage>
</organism>
<reference evidence="2" key="1">
    <citation type="submission" date="2014-06" db="EMBL/GenBank/DDBJ databases">
        <title>Key roles for freshwater Actinobacteria revealed by deep metagenomic sequencing.</title>
        <authorList>
            <person name="Ghai R."/>
            <person name="Mizuno C.M."/>
            <person name="Picazo A."/>
            <person name="Camacho A."/>
            <person name="Rodriguez-Valera F."/>
        </authorList>
    </citation>
    <scope>NUCLEOTIDE SEQUENCE</scope>
</reference>
<keyword evidence="1" id="KW-0472">Membrane</keyword>
<evidence type="ECO:0008006" key="3">
    <source>
        <dbReference type="Google" id="ProtNLM"/>
    </source>
</evidence>
<keyword evidence="1" id="KW-0812">Transmembrane</keyword>
<accession>A0A094QC05</accession>
<dbReference type="InterPro" id="IPR009937">
    <property type="entry name" value="Phage_holin_3_6"/>
</dbReference>
<evidence type="ECO:0000313" key="2">
    <source>
        <dbReference type="EMBL" id="KGA20907.1"/>
    </source>
</evidence>
<dbReference type="EMBL" id="JNSL01000019">
    <property type="protein sequence ID" value="KGA20907.1"/>
    <property type="molecule type" value="Genomic_DNA"/>
</dbReference>
<sequence length="141" mass="15405">MSDSDKASVAKMILQSVEDFATIVKGEIDIAKKSLTNSVKKIGSGIGFIITAFLLMNVSLLFLLIALAYGFIQWGLPSWASFLLVSAIMIAIAIIFVLLAFRSFRKVRGIGDASRIGSETTKYLAENIKRPEKDSGWNSLN</sequence>